<dbReference type="Gene3D" id="3.40.710.10">
    <property type="entry name" value="DD-peptidase/beta-lactamase superfamily"/>
    <property type="match status" value="1"/>
</dbReference>
<dbReference type="OrthoDB" id="8924956at2"/>
<proteinExistence type="predicted"/>
<dbReference type="RefSeq" id="WP_064806735.1">
    <property type="nucleotide sequence ID" value="NZ_CP016023.1"/>
</dbReference>
<protein>
    <submittedName>
        <fullName evidence="2">Uncharacterized protein</fullName>
    </submittedName>
</protein>
<reference evidence="3" key="1">
    <citation type="submission" date="2016-06" db="EMBL/GenBank/DDBJ databases">
        <authorList>
            <person name="Xu Y."/>
            <person name="Nagy A."/>
            <person name="Yan X."/>
            <person name="Kim S.W."/>
            <person name="Haley B."/>
            <person name="Liu N.T."/>
            <person name="Nou X."/>
        </authorList>
    </citation>
    <scope>NUCLEOTIDE SEQUENCE [LARGE SCALE GENOMIC DNA]</scope>
    <source>
        <strain evidence="3">ATCC 49129</strain>
    </source>
</reference>
<keyword evidence="3" id="KW-1185">Reference proteome</keyword>
<dbReference type="EMBL" id="CP016023">
    <property type="protein sequence ID" value="ANJ74685.1"/>
    <property type="molecule type" value="Genomic_DNA"/>
</dbReference>
<gene>
    <name evidence="2" type="ORF">A9Y76_19070</name>
</gene>
<dbReference type="PROSITE" id="PS51257">
    <property type="entry name" value="PROKAR_LIPOPROTEIN"/>
    <property type="match status" value="1"/>
</dbReference>
<dbReference type="Proteomes" id="UP000078572">
    <property type="component" value="Chromosome 2"/>
</dbReference>
<evidence type="ECO:0000313" key="3">
    <source>
        <dbReference type="Proteomes" id="UP000078572"/>
    </source>
</evidence>
<evidence type="ECO:0000256" key="1">
    <source>
        <dbReference type="SAM" id="MobiDB-lite"/>
    </source>
</evidence>
<organism evidence="2 3">
    <name type="scientific">Ralstonia insidiosa</name>
    <dbReference type="NCBI Taxonomy" id="190721"/>
    <lineage>
        <taxon>Bacteria</taxon>
        <taxon>Pseudomonadati</taxon>
        <taxon>Pseudomonadota</taxon>
        <taxon>Betaproteobacteria</taxon>
        <taxon>Burkholderiales</taxon>
        <taxon>Burkholderiaceae</taxon>
        <taxon>Ralstonia</taxon>
    </lineage>
</organism>
<feature type="compositionally biased region" description="Polar residues" evidence="1">
    <location>
        <begin position="341"/>
        <end position="351"/>
    </location>
</feature>
<dbReference type="GeneID" id="61528134"/>
<name>A0A192A2I5_9RALS</name>
<dbReference type="AlphaFoldDB" id="A0A192A2I5"/>
<evidence type="ECO:0000313" key="2">
    <source>
        <dbReference type="EMBL" id="ANJ74685.1"/>
    </source>
</evidence>
<sequence>MTEAKRARKPRALAGLGRRWATVLAAVGAVGCSGMIGAVHAGEPRLAMRRAAVESTLAHAGYCQRLGDYYWEIGDASGVLMHGQQGQRIGANKTVRLASASKWVFGAYVVERTRGKLTPAEIDALTMRSGYDALNPLLCNRNDTVQSCFRRGRNDAFTPGHVGRFSYNGGHDQKLLVDLGLGSADAATLSDELDRELGHTPGMRDADKPLGIKYLAPEPSGGMIATPAAYGQFLRRLIRGDYLLGKMLGQHAVCTEPGSCPTAVSTPAALPWHYALNYWIEDQPGGDRAFSSPGAFGFYPWITADKRYYGMIVRETLAPRAYVRSAACGALIRRAFAEGRAQQSPAENEQAGSADAGD</sequence>
<accession>A0A192A2I5</accession>
<dbReference type="InterPro" id="IPR012338">
    <property type="entry name" value="Beta-lactam/transpept-like"/>
</dbReference>
<dbReference type="SUPFAM" id="SSF56601">
    <property type="entry name" value="beta-lactamase/transpeptidase-like"/>
    <property type="match status" value="1"/>
</dbReference>
<feature type="region of interest" description="Disordered" evidence="1">
    <location>
        <begin position="339"/>
        <end position="358"/>
    </location>
</feature>